<evidence type="ECO:0000313" key="4">
    <source>
        <dbReference type="EMBL" id="KAG2459329.1"/>
    </source>
</evidence>
<name>A0A8X8BLN9_POLSE</name>
<dbReference type="GO" id="GO:0016615">
    <property type="term" value="F:malate dehydrogenase activity"/>
    <property type="evidence" value="ECO:0007669"/>
    <property type="project" value="InterPro"/>
</dbReference>
<dbReference type="GO" id="GO:0006108">
    <property type="term" value="P:malate metabolic process"/>
    <property type="evidence" value="ECO:0007669"/>
    <property type="project" value="InterPro"/>
</dbReference>
<organism evidence="4 5">
    <name type="scientific">Polypterus senegalus</name>
    <name type="common">Senegal bichir</name>
    <dbReference type="NCBI Taxonomy" id="55291"/>
    <lineage>
        <taxon>Eukaryota</taxon>
        <taxon>Metazoa</taxon>
        <taxon>Chordata</taxon>
        <taxon>Craniata</taxon>
        <taxon>Vertebrata</taxon>
        <taxon>Euteleostomi</taxon>
        <taxon>Actinopterygii</taxon>
        <taxon>Polypteriformes</taxon>
        <taxon>Polypteridae</taxon>
        <taxon>Polypterus</taxon>
    </lineage>
</organism>
<evidence type="ECO:0000256" key="2">
    <source>
        <dbReference type="ARBA" id="ARBA00023002"/>
    </source>
</evidence>
<dbReference type="AlphaFoldDB" id="A0A8X8BLN9"/>
<dbReference type="InterPro" id="IPR015955">
    <property type="entry name" value="Lactate_DH/Glyco_Ohase_4_C"/>
</dbReference>
<keyword evidence="2" id="KW-0560">Oxidoreductase</keyword>
<sequence length="721" mass="79789">MGLTNVDVWRIACCHFEVADHQYDAVYEVRWLGGKADCPFFAKAELLADKLEKMLPDFHIHKIAQHPDEWERWLQETCQRNGWVHSKSPIVWRELLDRGGKGLLLGGFNDFLEHAQIYYGVTSDMPTDTMMDIAAENLQTCAALMEEKAQLQSQVESFNVWVTSALSLDAYALTPFLCNGDAFGQKRVSLHLLDGGDCEEQLCALKMELEDAALPPLLGVEVHSDLHNAFLGAHVVIFLDEAEDEGANQQTAESQIERVAQRYQEYGHLIDSNAHRDVRVVVAATIYANLKCCILAQSAPSFPSCRFVALATHIENRAKRHLATKMAVHAAGITNVAVWGNISGSTHIDLTMARVYRYDGATWGPPEFSQPVLEVIYDRKWLETEFLTAVKSPSPSQGHRSLPVIHAVVTLLQKWFGQSIAVGVQSLGVVSDGKVNTNTQGGHSPSLLATERFCASAGAFELPAGLVFAVPVYFSSRTWMVATDHELTPEAKEKLAAIVTELSLPSTKESLKVFSWTLRTLLGGRHKRTGTRNGMMPKMGTRPGVAEQRRELTRWRSMAAVELNIQEELHQRLEAHIDVLTEHNETLQAQLGHVRQLLQVPSSSLEPLAETLWSLTMCFLQMTLVDTGNLDGRHPENSRGQLTFTGTEEHAGIEQEVNWKQSMPSGSGQGEYQPGIGGMDGREVTCSADPYASLKMELLDAAELLGHSLCHLVDKATLPPS</sequence>
<dbReference type="SUPFAM" id="SSF51735">
    <property type="entry name" value="NAD(P)-binding Rossmann-fold domains"/>
    <property type="match status" value="1"/>
</dbReference>
<keyword evidence="5" id="KW-1185">Reference proteome</keyword>
<evidence type="ECO:0000313" key="5">
    <source>
        <dbReference type="Proteomes" id="UP000886611"/>
    </source>
</evidence>
<dbReference type="SUPFAM" id="SSF56327">
    <property type="entry name" value="LDH C-terminal domain-like"/>
    <property type="match status" value="1"/>
</dbReference>
<reference evidence="4 5" key="1">
    <citation type="journal article" date="2021" name="Cell">
        <title>Tracing the genetic footprints of vertebrate landing in non-teleost ray-finned fishes.</title>
        <authorList>
            <person name="Bi X."/>
            <person name="Wang K."/>
            <person name="Yang L."/>
            <person name="Pan H."/>
            <person name="Jiang H."/>
            <person name="Wei Q."/>
            <person name="Fang M."/>
            <person name="Yu H."/>
            <person name="Zhu C."/>
            <person name="Cai Y."/>
            <person name="He Y."/>
            <person name="Gan X."/>
            <person name="Zeng H."/>
            <person name="Yu D."/>
            <person name="Zhu Y."/>
            <person name="Jiang H."/>
            <person name="Qiu Q."/>
            <person name="Yang H."/>
            <person name="Zhang Y.E."/>
            <person name="Wang W."/>
            <person name="Zhu M."/>
            <person name="He S."/>
            <person name="Zhang G."/>
        </authorList>
    </citation>
    <scope>NUCLEOTIDE SEQUENCE [LARGE SCALE GENOMIC DNA]</scope>
    <source>
        <strain evidence="4">Bchr_013</strain>
    </source>
</reference>
<feature type="non-terminal residue" evidence="4">
    <location>
        <position position="721"/>
    </location>
</feature>
<dbReference type="Gene3D" id="3.90.110.10">
    <property type="entry name" value="Lactate dehydrogenase/glycoside hydrolase, family 4, C-terminal"/>
    <property type="match status" value="1"/>
</dbReference>
<dbReference type="FunFam" id="3.40.50.720:FF:000144">
    <property type="entry name" value="Malate dehydrogenase [NADP]"/>
    <property type="match status" value="1"/>
</dbReference>
<gene>
    <name evidence="4" type="ORF">GTO96_0020062</name>
</gene>
<dbReference type="Proteomes" id="UP000886611">
    <property type="component" value="Unassembled WGS sequence"/>
</dbReference>
<accession>A0A8X8BLN9</accession>
<comment type="similarity">
    <text evidence="1">Belongs to the LDH/MDH superfamily. MDH type 2 family.</text>
</comment>
<dbReference type="InterPro" id="IPR010945">
    <property type="entry name" value="Malate_DH_type2"/>
</dbReference>
<feature type="non-terminal residue" evidence="4">
    <location>
        <position position="1"/>
    </location>
</feature>
<comment type="caution">
    <text evidence="4">The sequence shown here is derived from an EMBL/GenBank/DDBJ whole genome shotgun (WGS) entry which is preliminary data.</text>
</comment>
<evidence type="ECO:0000256" key="1">
    <source>
        <dbReference type="ARBA" id="ARBA00009613"/>
    </source>
</evidence>
<dbReference type="GO" id="GO:0016616">
    <property type="term" value="F:oxidoreductase activity, acting on the CH-OH group of donors, NAD or NADP as acceptor"/>
    <property type="evidence" value="ECO:0007669"/>
    <property type="project" value="InterPro"/>
</dbReference>
<proteinExistence type="inferred from homology"/>
<dbReference type="EMBL" id="JAATIS010005477">
    <property type="protein sequence ID" value="KAG2459329.1"/>
    <property type="molecule type" value="Genomic_DNA"/>
</dbReference>
<dbReference type="InterPro" id="IPR036291">
    <property type="entry name" value="NAD(P)-bd_dom_sf"/>
</dbReference>
<dbReference type="PANTHER" id="PTHR23382">
    <property type="entry name" value="MALATE DEHYDROGENASE"/>
    <property type="match status" value="1"/>
</dbReference>
<evidence type="ECO:0000256" key="3">
    <source>
        <dbReference type="SAM" id="MobiDB-lite"/>
    </source>
</evidence>
<feature type="region of interest" description="Disordered" evidence="3">
    <location>
        <begin position="527"/>
        <end position="546"/>
    </location>
</feature>
<dbReference type="Gene3D" id="3.40.50.720">
    <property type="entry name" value="NAD(P)-binding Rossmann-like Domain"/>
    <property type="match status" value="1"/>
</dbReference>
<protein>
    <submittedName>
        <fullName evidence="4">MDHC protein</fullName>
    </submittedName>
</protein>